<gene>
    <name evidence="13" type="ORF">A6X21_01370</name>
</gene>
<keyword evidence="5 12" id="KW-0349">Heme</keyword>
<dbReference type="RefSeq" id="WP_068852637.1">
    <property type="nucleotide sequence ID" value="NZ_LYDR01000154.1"/>
</dbReference>
<evidence type="ECO:0000256" key="5">
    <source>
        <dbReference type="ARBA" id="ARBA00022617"/>
    </source>
</evidence>
<feature type="transmembrane region" description="Helical" evidence="12">
    <location>
        <begin position="126"/>
        <end position="149"/>
    </location>
</feature>
<evidence type="ECO:0000256" key="1">
    <source>
        <dbReference type="ARBA" id="ARBA00004651"/>
    </source>
</evidence>
<name>A0A1C3E4U8_9PLAN</name>
<evidence type="ECO:0000256" key="12">
    <source>
        <dbReference type="PIRNR" id="PIRNR006446"/>
    </source>
</evidence>
<dbReference type="GO" id="GO:0009055">
    <property type="term" value="F:electron transfer activity"/>
    <property type="evidence" value="ECO:0007669"/>
    <property type="project" value="UniProtKB-UniRule"/>
</dbReference>
<feature type="transmembrane region" description="Helical" evidence="12">
    <location>
        <begin position="215"/>
        <end position="233"/>
    </location>
</feature>
<proteinExistence type="inferred from homology"/>
<dbReference type="InterPro" id="IPR002585">
    <property type="entry name" value="Cyt-d_ubiquinol_oxidase_su_1"/>
</dbReference>
<keyword evidence="4 12" id="KW-1003">Cell membrane</keyword>
<evidence type="ECO:0000256" key="3">
    <source>
        <dbReference type="ARBA" id="ARBA00022448"/>
    </source>
</evidence>
<evidence type="ECO:0000256" key="11">
    <source>
        <dbReference type="ARBA" id="ARBA00023136"/>
    </source>
</evidence>
<dbReference type="GO" id="GO:0020037">
    <property type="term" value="F:heme binding"/>
    <property type="evidence" value="ECO:0007669"/>
    <property type="project" value="TreeGrafter"/>
</dbReference>
<dbReference type="Proteomes" id="UP000094828">
    <property type="component" value="Unassembled WGS sequence"/>
</dbReference>
<dbReference type="AlphaFoldDB" id="A0A1C3E4U8"/>
<evidence type="ECO:0000313" key="13">
    <source>
        <dbReference type="EMBL" id="ODA28276.1"/>
    </source>
</evidence>
<dbReference type="STRING" id="1841610.A6X21_01370"/>
<comment type="similarity">
    <text evidence="2 12">Belongs to the cytochrome ubiquinol oxidase subunit 1 family.</text>
</comment>
<accession>A0A1C3E4U8</accession>
<dbReference type="PIRSF" id="PIRSF006446">
    <property type="entry name" value="Cyt_quinol_oxidase_1"/>
    <property type="match status" value="1"/>
</dbReference>
<keyword evidence="7 12" id="KW-0479">Metal-binding</keyword>
<feature type="transmembrane region" description="Helical" evidence="12">
    <location>
        <begin position="58"/>
        <end position="80"/>
    </location>
</feature>
<dbReference type="EMBL" id="LYDR01000154">
    <property type="protein sequence ID" value="ODA28276.1"/>
    <property type="molecule type" value="Genomic_DNA"/>
</dbReference>
<feature type="transmembrane region" description="Helical" evidence="12">
    <location>
        <begin position="402"/>
        <end position="426"/>
    </location>
</feature>
<sequence length="449" mass="48886">MDSLLIARWQMAFTLGSHIILACLGVGLPVLMLAAEWFSLRTNDPLWRALAHRWSKAFAVLFAVGAVSGTVLSFELGILWPKFMGTFGSVIGLPFTLEGFAFFLEAIFAGIYLYGWNKLPPRLHWWTGVPIALSGVASASFVVTANAWMNAPRGFTMRDGVVVDVDPIAAMTGPTAAVQIVHMLLAAYMVTGFLVAAFYACVLWNKPTCLYSRKAMLLALWMGTLASFPQGLAGDWAAKTVARTQPIKLAAMEGQFKTETGAPLRIGGWPDTITRETHYDIEIPYALSILAYGDPHATVQGLDDFPRENQPPVVVVHIAFQIMVGLGTLLMALGGWTILSWWMKWHPADNRWVLLAIMASGPATVLAMEAGWVVTEVGRQPWIAHNVMRTKDAASHIPGLEWLFLATLAIYLALFAGLTIVLRLLAAQPIPTSSNSFSLPAASDQSSLS</sequence>
<dbReference type="PANTHER" id="PTHR30365:SF14">
    <property type="entry name" value="CYTOCHROME BD MENAQUINOL OXIDASE SUBUNIT I-RELATED"/>
    <property type="match status" value="1"/>
</dbReference>
<evidence type="ECO:0000256" key="9">
    <source>
        <dbReference type="ARBA" id="ARBA00022989"/>
    </source>
</evidence>
<evidence type="ECO:0000256" key="10">
    <source>
        <dbReference type="ARBA" id="ARBA00023004"/>
    </source>
</evidence>
<evidence type="ECO:0000256" key="2">
    <source>
        <dbReference type="ARBA" id="ARBA00009819"/>
    </source>
</evidence>
<keyword evidence="10 12" id="KW-0408">Iron</keyword>
<dbReference type="GO" id="GO:0005886">
    <property type="term" value="C:plasma membrane"/>
    <property type="evidence" value="ECO:0007669"/>
    <property type="project" value="UniProtKB-SubCell"/>
</dbReference>
<evidence type="ECO:0000256" key="4">
    <source>
        <dbReference type="ARBA" id="ARBA00022475"/>
    </source>
</evidence>
<protein>
    <submittedName>
        <fullName evidence="13">Cytochrome BD ubiquinol oxidase subunit I</fullName>
    </submittedName>
</protein>
<dbReference type="Pfam" id="PF01654">
    <property type="entry name" value="Cyt_bd_oxida_I"/>
    <property type="match status" value="1"/>
</dbReference>
<evidence type="ECO:0000313" key="14">
    <source>
        <dbReference type="Proteomes" id="UP000094828"/>
    </source>
</evidence>
<dbReference type="OrthoDB" id="9807042at2"/>
<dbReference type="GO" id="GO:0070069">
    <property type="term" value="C:cytochrome complex"/>
    <property type="evidence" value="ECO:0007669"/>
    <property type="project" value="UniProtKB-UniRule"/>
</dbReference>
<comment type="caution">
    <text evidence="13">The sequence shown here is derived from an EMBL/GenBank/DDBJ whole genome shotgun (WGS) entry which is preliminary data.</text>
</comment>
<dbReference type="GO" id="GO:0046872">
    <property type="term" value="F:metal ion binding"/>
    <property type="evidence" value="ECO:0007669"/>
    <property type="project" value="UniProtKB-UniRule"/>
</dbReference>
<feature type="transmembrane region" description="Helical" evidence="12">
    <location>
        <begin position="314"/>
        <end position="340"/>
    </location>
</feature>
<feature type="transmembrane region" description="Helical" evidence="12">
    <location>
        <begin position="92"/>
        <end position="114"/>
    </location>
</feature>
<feature type="transmembrane region" description="Helical" evidence="12">
    <location>
        <begin position="180"/>
        <end position="203"/>
    </location>
</feature>
<dbReference type="GO" id="GO:0016682">
    <property type="term" value="F:oxidoreductase activity, acting on diphenols and related substances as donors, oxygen as acceptor"/>
    <property type="evidence" value="ECO:0007669"/>
    <property type="project" value="TreeGrafter"/>
</dbReference>
<keyword evidence="9 12" id="KW-1133">Transmembrane helix</keyword>
<keyword evidence="8 12" id="KW-0249">Electron transport</keyword>
<keyword evidence="6 12" id="KW-0812">Transmembrane</keyword>
<evidence type="ECO:0000256" key="6">
    <source>
        <dbReference type="ARBA" id="ARBA00022692"/>
    </source>
</evidence>
<keyword evidence="11 12" id="KW-0472">Membrane</keyword>
<feature type="transmembrane region" description="Helical" evidence="12">
    <location>
        <begin position="352"/>
        <end position="374"/>
    </location>
</feature>
<evidence type="ECO:0000256" key="8">
    <source>
        <dbReference type="ARBA" id="ARBA00022982"/>
    </source>
</evidence>
<reference evidence="13 14" key="1">
    <citation type="submission" date="2016-05" db="EMBL/GenBank/DDBJ databases">
        <title>Genomic and physiological characterization of Planctopirus sp. isolated from fresh water lake.</title>
        <authorList>
            <person name="Subhash Y."/>
            <person name="Ramana C."/>
        </authorList>
    </citation>
    <scope>NUCLEOTIDE SEQUENCE [LARGE SCALE GENOMIC DNA]</scope>
    <source>
        <strain evidence="13 14">JC280</strain>
    </source>
</reference>
<evidence type="ECO:0000256" key="7">
    <source>
        <dbReference type="ARBA" id="ARBA00022723"/>
    </source>
</evidence>
<keyword evidence="3 12" id="KW-0813">Transport</keyword>
<feature type="transmembrane region" description="Helical" evidence="12">
    <location>
        <begin position="12"/>
        <end position="38"/>
    </location>
</feature>
<dbReference type="GO" id="GO:0019646">
    <property type="term" value="P:aerobic electron transport chain"/>
    <property type="evidence" value="ECO:0007669"/>
    <property type="project" value="InterPro"/>
</dbReference>
<organism evidence="13 14">
    <name type="scientific">Planctopirus hydrillae</name>
    <dbReference type="NCBI Taxonomy" id="1841610"/>
    <lineage>
        <taxon>Bacteria</taxon>
        <taxon>Pseudomonadati</taxon>
        <taxon>Planctomycetota</taxon>
        <taxon>Planctomycetia</taxon>
        <taxon>Planctomycetales</taxon>
        <taxon>Planctomycetaceae</taxon>
        <taxon>Planctopirus</taxon>
    </lineage>
</organism>
<comment type="subcellular location">
    <subcellularLocation>
        <location evidence="1">Cell membrane</location>
        <topology evidence="1">Multi-pass membrane protein</topology>
    </subcellularLocation>
</comment>
<dbReference type="PANTHER" id="PTHR30365">
    <property type="entry name" value="CYTOCHROME D UBIQUINOL OXIDASE"/>
    <property type="match status" value="1"/>
</dbReference>
<keyword evidence="14" id="KW-1185">Reference proteome</keyword>